<keyword evidence="5" id="KW-1185">Reference proteome</keyword>
<protein>
    <submittedName>
        <fullName evidence="4">ClpA/ClpB-like protein</fullName>
    </submittedName>
</protein>
<dbReference type="Pfam" id="PF02861">
    <property type="entry name" value="Clp_N"/>
    <property type="match status" value="2"/>
</dbReference>
<keyword evidence="1" id="KW-0677">Repeat</keyword>
<proteinExistence type="predicted"/>
<gene>
    <name evidence="4" type="ORF">CLV30_103182</name>
</gene>
<dbReference type="InterPro" id="IPR036628">
    <property type="entry name" value="Clp_N_dom_sf"/>
</dbReference>
<dbReference type="OrthoDB" id="3628183at2"/>
<name>A0A2P8E9D4_9ACTN</name>
<dbReference type="EMBL" id="PYGE01000003">
    <property type="protein sequence ID" value="PSL06027.1"/>
    <property type="molecule type" value="Genomic_DNA"/>
</dbReference>
<accession>A0A2P8E9D4</accession>
<dbReference type="RefSeq" id="WP_106536248.1">
    <property type="nucleotide sequence ID" value="NZ_ML142901.1"/>
</dbReference>
<dbReference type="InterPro" id="IPR004176">
    <property type="entry name" value="Clp_R_N"/>
</dbReference>
<dbReference type="InterPro" id="IPR044217">
    <property type="entry name" value="CLPT1/2"/>
</dbReference>
<evidence type="ECO:0000259" key="3">
    <source>
        <dbReference type="PROSITE" id="PS51903"/>
    </source>
</evidence>
<reference evidence="4 5" key="1">
    <citation type="submission" date="2018-03" db="EMBL/GenBank/DDBJ databases">
        <title>Genomic Encyclopedia of Archaeal and Bacterial Type Strains, Phase II (KMG-II): from individual species to whole genera.</title>
        <authorList>
            <person name="Goeker M."/>
        </authorList>
    </citation>
    <scope>NUCLEOTIDE SEQUENCE [LARGE SCALE GENOMIC DNA]</scope>
    <source>
        <strain evidence="4 5">DSM 45211</strain>
    </source>
</reference>
<dbReference type="Proteomes" id="UP000243528">
    <property type="component" value="Unassembled WGS sequence"/>
</dbReference>
<organism evidence="4 5">
    <name type="scientific">Haloactinopolyspora alba</name>
    <dbReference type="NCBI Taxonomy" id="648780"/>
    <lineage>
        <taxon>Bacteria</taxon>
        <taxon>Bacillati</taxon>
        <taxon>Actinomycetota</taxon>
        <taxon>Actinomycetes</taxon>
        <taxon>Jiangellales</taxon>
        <taxon>Jiangellaceae</taxon>
        <taxon>Haloactinopolyspora</taxon>
    </lineage>
</organism>
<evidence type="ECO:0000256" key="2">
    <source>
        <dbReference type="SAM" id="MobiDB-lite"/>
    </source>
</evidence>
<evidence type="ECO:0000313" key="4">
    <source>
        <dbReference type="EMBL" id="PSL06027.1"/>
    </source>
</evidence>
<dbReference type="SUPFAM" id="SSF81923">
    <property type="entry name" value="Double Clp-N motif"/>
    <property type="match status" value="2"/>
</dbReference>
<feature type="region of interest" description="Disordered" evidence="2">
    <location>
        <begin position="99"/>
        <end position="135"/>
    </location>
</feature>
<sequence length="203" mass="22393">MFNRFTDQAKNAVIEAQREARELRNPWIGTEHLLLALLREPEAPGAATLSRLGVTADSCRETIATLPGTGGEVLDEQDGEALRAFGIDLDEVRRRTEETFGPGALDAAPADPDDHETRRLGRRRRRSGERPRGHIPFTRAAKKALELSLREAVALKDRDVGSEHILLGVLRSDDDTTAALLQKLDLARDDVRSAVMADRRDAA</sequence>
<evidence type="ECO:0000256" key="1">
    <source>
        <dbReference type="PROSITE-ProRule" id="PRU01251"/>
    </source>
</evidence>
<feature type="compositionally biased region" description="Low complexity" evidence="2">
    <location>
        <begin position="101"/>
        <end position="110"/>
    </location>
</feature>
<dbReference type="PROSITE" id="PS51903">
    <property type="entry name" value="CLP_R"/>
    <property type="match status" value="1"/>
</dbReference>
<evidence type="ECO:0000313" key="5">
    <source>
        <dbReference type="Proteomes" id="UP000243528"/>
    </source>
</evidence>
<dbReference type="PANTHER" id="PTHR47016">
    <property type="entry name" value="ATP-DEPENDENT CLP PROTEASE ATP-BINDING SUBUNIT CLPT1, CHLOROPLASTIC"/>
    <property type="match status" value="1"/>
</dbReference>
<dbReference type="Gene3D" id="1.10.1780.10">
    <property type="entry name" value="Clp, N-terminal domain"/>
    <property type="match status" value="2"/>
</dbReference>
<comment type="caution">
    <text evidence="4">The sequence shown here is derived from an EMBL/GenBank/DDBJ whole genome shotgun (WGS) entry which is preliminary data.</text>
</comment>
<dbReference type="PANTHER" id="PTHR47016:SF5">
    <property type="entry name" value="CLP DOMAIN SUPERFAMILY PROTEIN"/>
    <property type="match status" value="1"/>
</dbReference>
<feature type="domain" description="Clp R" evidence="3">
    <location>
        <begin position="2"/>
        <end position="201"/>
    </location>
</feature>
<dbReference type="AlphaFoldDB" id="A0A2P8E9D4"/>